<reference evidence="1 2" key="1">
    <citation type="submission" date="2019-06" db="EMBL/GenBank/DDBJ databases">
        <title>Draft genomes of female and male turbot (Scophthalmus maximus).</title>
        <authorList>
            <person name="Xu H."/>
            <person name="Xu X.-W."/>
            <person name="Shao C."/>
            <person name="Chen S."/>
        </authorList>
    </citation>
    <scope>NUCLEOTIDE SEQUENCE [LARGE SCALE GENOMIC DNA]</scope>
    <source>
        <strain evidence="1">Ysfricsl-2016a</strain>
        <tissue evidence="1">Blood</tissue>
    </source>
</reference>
<proteinExistence type="predicted"/>
<protein>
    <submittedName>
        <fullName evidence="1">Uncharacterized protein</fullName>
    </submittedName>
</protein>
<evidence type="ECO:0000313" key="2">
    <source>
        <dbReference type="Proteomes" id="UP000438429"/>
    </source>
</evidence>
<dbReference type="EMBL" id="VEVO01000006">
    <property type="protein sequence ID" value="KAF0041411.1"/>
    <property type="molecule type" value="Genomic_DNA"/>
</dbReference>
<name>A0A6A4TEY6_SCOMX</name>
<gene>
    <name evidence="1" type="ORF">F2P81_007309</name>
</gene>
<comment type="caution">
    <text evidence="1">The sequence shown here is derived from an EMBL/GenBank/DDBJ whole genome shotgun (WGS) entry which is preliminary data.</text>
</comment>
<sequence length="476" mass="53264">MQDVFSTSSRFPRNNDKALFAASGNDGRLRLPPAFAYISDKRRITAPGGDNASHMFPRSRECLKVSFRRISAWCSVRIADSCVLIKVGARSPIRSQGEHNYLLACGALFDLLMVDELAKLVPHFVFSHYLMLGLSMFADVMKSVPQYTQYPVPPGSFFGDSRISCTLIFPRREQSQPFFSRLVPMCASRLWPTPPRSQLCELRIRYRIKVLLVKRGYHLISSNEKNNNPARRSLRFGEANTDNKRKTKLSVDHASTTGLDPYNWFVTPEKIRSNAKKLVIASAAFNSLVIFDGTDTPLVVVDSWALKGPDICVPALGNEYLLGLDRSLNPELRQARMHGRRGAGQMKVLAKSSLPYGNHNSIWLHMGNVLSSDVSYQGGVYGYGRNRCHLTPDPDQRATNVGPRLSAVSRFLTAAERLCSDVDVDGWVGARGLRCVLRATRGISDMHDNKSCLKSHRPHKTRGQDKTLVHFLSIPE</sequence>
<evidence type="ECO:0000313" key="1">
    <source>
        <dbReference type="EMBL" id="KAF0041411.1"/>
    </source>
</evidence>
<dbReference type="Proteomes" id="UP000438429">
    <property type="component" value="Unassembled WGS sequence"/>
</dbReference>
<organism evidence="1 2">
    <name type="scientific">Scophthalmus maximus</name>
    <name type="common">Turbot</name>
    <name type="synonym">Psetta maxima</name>
    <dbReference type="NCBI Taxonomy" id="52904"/>
    <lineage>
        <taxon>Eukaryota</taxon>
        <taxon>Metazoa</taxon>
        <taxon>Chordata</taxon>
        <taxon>Craniata</taxon>
        <taxon>Vertebrata</taxon>
        <taxon>Euteleostomi</taxon>
        <taxon>Actinopterygii</taxon>
        <taxon>Neopterygii</taxon>
        <taxon>Teleostei</taxon>
        <taxon>Neoteleostei</taxon>
        <taxon>Acanthomorphata</taxon>
        <taxon>Carangaria</taxon>
        <taxon>Pleuronectiformes</taxon>
        <taxon>Pleuronectoidei</taxon>
        <taxon>Scophthalmidae</taxon>
        <taxon>Scophthalmus</taxon>
    </lineage>
</organism>
<accession>A0A6A4TEY6</accession>
<dbReference type="AlphaFoldDB" id="A0A6A4TEY6"/>